<reference evidence="2" key="1">
    <citation type="submission" date="2020-02" db="EMBL/GenBank/DDBJ databases">
        <authorList>
            <person name="Meier V. D."/>
        </authorList>
    </citation>
    <scope>NUCLEOTIDE SEQUENCE</scope>
    <source>
        <strain evidence="2">AVDCRST_MAG68</strain>
    </source>
</reference>
<feature type="compositionally biased region" description="Low complexity" evidence="1">
    <location>
        <begin position="20"/>
        <end position="31"/>
    </location>
</feature>
<feature type="non-terminal residue" evidence="2">
    <location>
        <position position="59"/>
    </location>
</feature>
<feature type="non-terminal residue" evidence="2">
    <location>
        <position position="1"/>
    </location>
</feature>
<protein>
    <submittedName>
        <fullName evidence="2">Uncharacterized protein</fullName>
    </submittedName>
</protein>
<dbReference type="EMBL" id="CADCTW010000030">
    <property type="protein sequence ID" value="CAA9301749.1"/>
    <property type="molecule type" value="Genomic_DNA"/>
</dbReference>
<organism evidence="2">
    <name type="scientific">uncultured Gemmatimonadota bacterium</name>
    <dbReference type="NCBI Taxonomy" id="203437"/>
    <lineage>
        <taxon>Bacteria</taxon>
        <taxon>Pseudomonadati</taxon>
        <taxon>Gemmatimonadota</taxon>
        <taxon>environmental samples</taxon>
    </lineage>
</organism>
<feature type="compositionally biased region" description="Basic and acidic residues" evidence="1">
    <location>
        <begin position="1"/>
        <end position="15"/>
    </location>
</feature>
<proteinExistence type="predicted"/>
<sequence length="59" mass="6177">GADHRCGPRGLDRAWRAGRPRPAGARAPPAAAGRCWRRTAWACAATGRSNTSGHSPAEL</sequence>
<feature type="region of interest" description="Disordered" evidence="1">
    <location>
        <begin position="1"/>
        <end position="31"/>
    </location>
</feature>
<accession>A0A6J4KCF3</accession>
<gene>
    <name evidence="2" type="ORF">AVDCRST_MAG68-512</name>
</gene>
<evidence type="ECO:0000313" key="2">
    <source>
        <dbReference type="EMBL" id="CAA9301749.1"/>
    </source>
</evidence>
<dbReference type="AlphaFoldDB" id="A0A6J4KCF3"/>
<name>A0A6J4KCF3_9BACT</name>
<evidence type="ECO:0000256" key="1">
    <source>
        <dbReference type="SAM" id="MobiDB-lite"/>
    </source>
</evidence>